<dbReference type="Proteomes" id="UP001303902">
    <property type="component" value="Chromosome"/>
</dbReference>
<dbReference type="EMBL" id="CP129118">
    <property type="protein sequence ID" value="WOV86760.1"/>
    <property type="molecule type" value="Genomic_DNA"/>
</dbReference>
<keyword evidence="1" id="KW-0472">Membrane</keyword>
<accession>A0ABZ0L2R2</accession>
<feature type="transmembrane region" description="Helical" evidence="1">
    <location>
        <begin position="45"/>
        <end position="65"/>
    </location>
</feature>
<evidence type="ECO:0000256" key="1">
    <source>
        <dbReference type="SAM" id="Phobius"/>
    </source>
</evidence>
<name>A0ABZ0L2R2_9BACL</name>
<organism evidence="2 3">
    <name type="scientific">Sporosarcina oncorhynchi</name>
    <dbReference type="NCBI Taxonomy" id="3056444"/>
    <lineage>
        <taxon>Bacteria</taxon>
        <taxon>Bacillati</taxon>
        <taxon>Bacillota</taxon>
        <taxon>Bacilli</taxon>
        <taxon>Bacillales</taxon>
        <taxon>Caryophanaceae</taxon>
        <taxon>Sporosarcina</taxon>
    </lineage>
</organism>
<proteinExistence type="predicted"/>
<keyword evidence="1" id="KW-1133">Transmembrane helix</keyword>
<reference evidence="2 3" key="1">
    <citation type="submission" date="2023-06" db="EMBL/GenBank/DDBJ databases">
        <title>Sporosarcina sp. nov., isolated from Korean tranditional fermented seafood 'Jeotgal'.</title>
        <authorList>
            <person name="Yang A.I."/>
            <person name="Shin N.-R."/>
        </authorList>
    </citation>
    <scope>NUCLEOTIDE SEQUENCE [LARGE SCALE GENOMIC DNA]</scope>
    <source>
        <strain evidence="2 3">T2O-4</strain>
    </source>
</reference>
<keyword evidence="3" id="KW-1185">Reference proteome</keyword>
<protein>
    <submittedName>
        <fullName evidence="2">Uncharacterized protein</fullName>
    </submittedName>
</protein>
<evidence type="ECO:0000313" key="2">
    <source>
        <dbReference type="EMBL" id="WOV86760.1"/>
    </source>
</evidence>
<keyword evidence="1" id="KW-0812">Transmembrane</keyword>
<sequence>MFHSVMQELGSLYYDFWFIWPFIFITSLISAIYSLVRDDKVSVKYTLIASISLLIILAGVTAPMYG</sequence>
<evidence type="ECO:0000313" key="3">
    <source>
        <dbReference type="Proteomes" id="UP001303902"/>
    </source>
</evidence>
<feature type="transmembrane region" description="Helical" evidence="1">
    <location>
        <begin position="12"/>
        <end position="33"/>
    </location>
</feature>
<dbReference type="RefSeq" id="WP_317966249.1">
    <property type="nucleotide sequence ID" value="NZ_CP129118.1"/>
</dbReference>
<gene>
    <name evidence="2" type="ORF">QWT69_12870</name>
</gene>